<protein>
    <submittedName>
        <fullName evidence="2">Uncharacterized protein</fullName>
    </submittedName>
</protein>
<reference evidence="2 3" key="1">
    <citation type="submission" date="2018-02" db="EMBL/GenBank/DDBJ databases">
        <title>The genomes of Aspergillus section Nigri reveals drivers in fungal speciation.</title>
        <authorList>
            <consortium name="DOE Joint Genome Institute"/>
            <person name="Vesth T.C."/>
            <person name="Nybo J."/>
            <person name="Theobald S."/>
            <person name="Brandl J."/>
            <person name="Frisvad J.C."/>
            <person name="Nielsen K.F."/>
            <person name="Lyhne E.K."/>
            <person name="Kogle M.E."/>
            <person name="Kuo A."/>
            <person name="Riley R."/>
            <person name="Clum A."/>
            <person name="Nolan M."/>
            <person name="Lipzen A."/>
            <person name="Salamov A."/>
            <person name="Henrissat B."/>
            <person name="Wiebenga A."/>
            <person name="De vries R.P."/>
            <person name="Grigoriev I.V."/>
            <person name="Mortensen U.H."/>
            <person name="Andersen M.R."/>
            <person name="Baker S.E."/>
        </authorList>
    </citation>
    <scope>NUCLEOTIDE SEQUENCE [LARGE SCALE GENOMIC DNA]</scope>
    <source>
        <strain evidence="2 3">CBS 115571</strain>
    </source>
</reference>
<proteinExistence type="predicted"/>
<feature type="compositionally biased region" description="Basic residues" evidence="1">
    <location>
        <begin position="93"/>
        <end position="119"/>
    </location>
</feature>
<dbReference type="OMA" id="MPHHCTV"/>
<feature type="region of interest" description="Disordered" evidence="1">
    <location>
        <begin position="50"/>
        <end position="160"/>
    </location>
</feature>
<feature type="compositionally biased region" description="Basic and acidic residues" evidence="1">
    <location>
        <begin position="53"/>
        <end position="63"/>
    </location>
</feature>
<gene>
    <name evidence="2" type="ORF">BO99DRAFT_453155</name>
</gene>
<organism evidence="2 3">
    <name type="scientific">Aspergillus violaceofuscus (strain CBS 115571)</name>
    <dbReference type="NCBI Taxonomy" id="1450538"/>
    <lineage>
        <taxon>Eukaryota</taxon>
        <taxon>Fungi</taxon>
        <taxon>Dikarya</taxon>
        <taxon>Ascomycota</taxon>
        <taxon>Pezizomycotina</taxon>
        <taxon>Eurotiomycetes</taxon>
        <taxon>Eurotiomycetidae</taxon>
        <taxon>Eurotiales</taxon>
        <taxon>Aspergillaceae</taxon>
        <taxon>Aspergillus</taxon>
    </lineage>
</organism>
<name>A0A2V5GW05_ASPV1</name>
<evidence type="ECO:0000256" key="1">
    <source>
        <dbReference type="SAM" id="MobiDB-lite"/>
    </source>
</evidence>
<dbReference type="Proteomes" id="UP000249829">
    <property type="component" value="Unassembled WGS sequence"/>
</dbReference>
<dbReference type="EMBL" id="KZ825250">
    <property type="protein sequence ID" value="PYI13312.1"/>
    <property type="molecule type" value="Genomic_DNA"/>
</dbReference>
<keyword evidence="3" id="KW-1185">Reference proteome</keyword>
<sequence>MPHHCTVCKDTVKLHCVRRGHVTECTELSCKLPYQSSREKDCPYCRNALQKRAAREGSIPKDTDEGDDAMLASAGGDGDSDKENDSPDGVRAQRQRQQRQQRQPQPKKQKKKKGKHVRETRKLKDIRRSRPGKLSSPGWGMPAAGVCAPGLGPLVLRSEG</sequence>
<evidence type="ECO:0000313" key="3">
    <source>
        <dbReference type="Proteomes" id="UP000249829"/>
    </source>
</evidence>
<accession>A0A2V5GW05</accession>
<dbReference type="AlphaFoldDB" id="A0A2V5GW05"/>
<evidence type="ECO:0000313" key="2">
    <source>
        <dbReference type="EMBL" id="PYI13312.1"/>
    </source>
</evidence>